<evidence type="ECO:0000313" key="2">
    <source>
        <dbReference type="EMBL" id="SET89131.1"/>
    </source>
</evidence>
<dbReference type="Proteomes" id="UP000321514">
    <property type="component" value="Unassembled WGS sequence"/>
</dbReference>
<dbReference type="SUPFAM" id="SSF101898">
    <property type="entry name" value="NHL repeat"/>
    <property type="match status" value="1"/>
</dbReference>
<evidence type="ECO:0000313" key="1">
    <source>
        <dbReference type="EMBL" id="GEN12808.1"/>
    </source>
</evidence>
<comment type="caution">
    <text evidence="1">The sequence shown here is derived from an EMBL/GenBank/DDBJ whole genome shotgun (WGS) entry which is preliminary data.</text>
</comment>
<dbReference type="STRING" id="1334629.MFUL124B02_21835"/>
<protein>
    <submittedName>
        <fullName evidence="2">Beta-propeller repeat-containing protein</fullName>
    </submittedName>
</protein>
<gene>
    <name evidence="1" type="ORF">MFU01_78450</name>
    <name evidence="2" type="ORF">SAMN05443572_103687</name>
</gene>
<dbReference type="PANTHER" id="PTHR35580">
    <property type="entry name" value="CELL SURFACE GLYCOPROTEIN (S-LAYER PROTEIN)-LIKE PROTEIN"/>
    <property type="match status" value="1"/>
</dbReference>
<dbReference type="Gene3D" id="2.60.120.260">
    <property type="entry name" value="Galactose-binding domain-like"/>
    <property type="match status" value="1"/>
</dbReference>
<dbReference type="OrthoDB" id="53254at2"/>
<dbReference type="RefSeq" id="WP_143097109.1">
    <property type="nucleotide sequence ID" value="NZ_BJXR01000069.1"/>
</dbReference>
<organism evidence="1 4">
    <name type="scientific">Myxococcus fulvus</name>
    <dbReference type="NCBI Taxonomy" id="33"/>
    <lineage>
        <taxon>Bacteria</taxon>
        <taxon>Pseudomonadati</taxon>
        <taxon>Myxococcota</taxon>
        <taxon>Myxococcia</taxon>
        <taxon>Myxococcales</taxon>
        <taxon>Cystobacterineae</taxon>
        <taxon>Myxococcaceae</taxon>
        <taxon>Myxococcus</taxon>
    </lineage>
</organism>
<dbReference type="EMBL" id="BJXR01000069">
    <property type="protein sequence ID" value="GEN12808.1"/>
    <property type="molecule type" value="Genomic_DNA"/>
</dbReference>
<accession>A0A511THX2</accession>
<dbReference type="InterPro" id="IPR010620">
    <property type="entry name" value="SBBP_repeat"/>
</dbReference>
<dbReference type="EMBL" id="FOIB01000003">
    <property type="protein sequence ID" value="SET89131.1"/>
    <property type="molecule type" value="Genomic_DNA"/>
</dbReference>
<dbReference type="InterPro" id="IPR052918">
    <property type="entry name" value="Motility_Chemotaxis_Reg"/>
</dbReference>
<evidence type="ECO:0000313" key="4">
    <source>
        <dbReference type="Proteomes" id="UP000321514"/>
    </source>
</evidence>
<dbReference type="PROSITE" id="PS51257">
    <property type="entry name" value="PROKAR_LIPOPROTEIN"/>
    <property type="match status" value="1"/>
</dbReference>
<dbReference type="Pfam" id="PF06739">
    <property type="entry name" value="SBBP"/>
    <property type="match status" value="3"/>
</dbReference>
<reference evidence="2 3" key="1">
    <citation type="submission" date="2016-10" db="EMBL/GenBank/DDBJ databases">
        <authorList>
            <person name="Varghese N."/>
            <person name="Submissions S."/>
        </authorList>
    </citation>
    <scope>NUCLEOTIDE SEQUENCE [LARGE SCALE GENOMIC DNA]</scope>
    <source>
        <strain evidence="2 3">DSM 16525</strain>
    </source>
</reference>
<dbReference type="AlphaFoldDB" id="A0A511THX2"/>
<evidence type="ECO:0000313" key="3">
    <source>
        <dbReference type="Proteomes" id="UP000183760"/>
    </source>
</evidence>
<name>A0A511THX2_MYXFU</name>
<keyword evidence="3" id="KW-1185">Reference proteome</keyword>
<sequence>MRGVNAVTGWTLFGALVLGGCQGGEPPADGPQEELTSSAQAIDNCVNILPVMTSATSPSGIVTSSGGWTSNPTIYEAYKAFDNTGAFWLSTKSVAPAWLAYEFSGLPRIVRRYALSYNNGGITSRAPRNWTFEGWNGSAWVVLDTRTAQTGWAGVERRQFDVATPGAYKKYRLNITDDNDARAGIETIALNLVEMYECRAFPSVDDLWTNTSGATGGFTRIHDMAGDPAARTYTTGMTTVGLHGSPQVGGMDAFLTSRDWNGSVSFHRQLGVPNGIVVGESVARNRQFEEIYVAGYTSGSLQGAPLIGTKDAFLLRYRYTGVHGWTRQVGASGAATEGIGVSIDHVDNAFLVGQTDGALPGNTKTGTFDGFVSKFNAAGTLLWTRQFGVAGQRTRATRAAADDSGNVYVAGITAGNLHGQVLSSTEDAFIVKYDADGVRQWTRLLGAPGTNAILRDAAVDVNGQVYVTGYSGGGMDGLPVGTPQVSTFVARYNPAGTRQWVKELDSGAGNFAWSLFINQFDNSLYVAGTGHGDVSSPTDTAGGAGHPFVFKMDTAGAIQWIRQTAPAVLGGVEKPVYPMGVVLDEDDNVYLGGYLEGNYEGNTLLGNPDGFVTKLPAVP</sequence>
<proteinExistence type="predicted"/>
<dbReference type="PANTHER" id="PTHR35580:SF1">
    <property type="entry name" value="PHYTASE-LIKE DOMAIN-CONTAINING PROTEIN"/>
    <property type="match status" value="1"/>
</dbReference>
<reference evidence="1 4" key="2">
    <citation type="submission" date="2019-07" db="EMBL/GenBank/DDBJ databases">
        <title>Whole genome shotgun sequence of Myxococcus fulvus NBRC 100333.</title>
        <authorList>
            <person name="Hosoyama A."/>
            <person name="Uohara A."/>
            <person name="Ohji S."/>
            <person name="Ichikawa N."/>
        </authorList>
    </citation>
    <scope>NUCLEOTIDE SEQUENCE [LARGE SCALE GENOMIC DNA]</scope>
    <source>
        <strain evidence="1 4">NBRC 100333</strain>
    </source>
</reference>
<dbReference type="Proteomes" id="UP000183760">
    <property type="component" value="Unassembled WGS sequence"/>
</dbReference>
<dbReference type="Gene3D" id="2.80.10.50">
    <property type="match status" value="1"/>
</dbReference>